<reference evidence="1 2" key="1">
    <citation type="submission" date="2017-04" db="EMBL/GenBank/DDBJ databases">
        <title>Genome Sequence of Marinobacter salarius strain SMR5 Isolated from a culture of the Diatom Skeletonema marinoi.</title>
        <authorList>
            <person name="Topel M."/>
            <person name="Pinder M.I.M."/>
            <person name="Johansson O.N."/>
            <person name="Kourtchenko O."/>
            <person name="Godhe A."/>
            <person name="Clarke A.K."/>
        </authorList>
    </citation>
    <scope>NUCLEOTIDE SEQUENCE [LARGE SCALE GENOMIC DNA]</scope>
    <source>
        <strain evidence="1 2">SMR5</strain>
        <plasmid evidence="2">Plasmid psmr5</plasmid>
    </source>
</reference>
<evidence type="ECO:0000313" key="1">
    <source>
        <dbReference type="EMBL" id="ARM86271.1"/>
    </source>
</evidence>
<dbReference type="AlphaFoldDB" id="A0A1W6KFU6"/>
<name>A0A1W6KFU6_9GAMM</name>
<keyword evidence="1" id="KW-0614">Plasmid</keyword>
<dbReference type="EMBL" id="CP020932">
    <property type="protein sequence ID" value="ARM86271.1"/>
    <property type="molecule type" value="Genomic_DNA"/>
</dbReference>
<dbReference type="Proteomes" id="UP000193100">
    <property type="component" value="Plasmid pSMR5"/>
</dbReference>
<geneLocation type="plasmid" evidence="2">
    <name>psmr5</name>
</geneLocation>
<dbReference type="GeneID" id="77258149"/>
<gene>
    <name evidence="1" type="ORF">MARSALSMR5_04254</name>
</gene>
<sequence length="144" mass="16405">MAHIKYANLAVTRDNSSAIESVRFLLTCPLFGESLPESPVDGIMIENNGPHWLGHTLNLNVDGDEVVLNVEVDEANLVHPVTKMKLTDEIADFIQRHGTVEVIEHRIDPAKIIEEFCGWEPRAFDIPCQYFETHFDFVREFQQA</sequence>
<organism evidence="1 2">
    <name type="scientific">Marinobacter salarius</name>
    <dbReference type="NCBI Taxonomy" id="1420917"/>
    <lineage>
        <taxon>Bacteria</taxon>
        <taxon>Pseudomonadati</taxon>
        <taxon>Pseudomonadota</taxon>
        <taxon>Gammaproteobacteria</taxon>
        <taxon>Pseudomonadales</taxon>
        <taxon>Marinobacteraceae</taxon>
        <taxon>Marinobacter</taxon>
    </lineage>
</organism>
<accession>A0A1W6KFU6</accession>
<dbReference type="RefSeq" id="WP_157665663.1">
    <property type="nucleotide sequence ID" value="NZ_CP020932.1"/>
</dbReference>
<proteinExistence type="predicted"/>
<evidence type="ECO:0000313" key="2">
    <source>
        <dbReference type="Proteomes" id="UP000193100"/>
    </source>
</evidence>
<protein>
    <submittedName>
        <fullName evidence="1">Uncharacterized protein</fullName>
    </submittedName>
</protein>